<evidence type="ECO:0000313" key="2">
    <source>
        <dbReference type="EMBL" id="MBB4248356.1"/>
    </source>
</evidence>
<sequence length="282" mass="31210">MPALREECNQRAVLEMQLDAHVRAVAAQIGYQLPGDYTDPDLIQRDISSSMRRSVEACIEVGRGLAVLKAACEHGQFISRLDVLGIDRKVAAKFMQSAVKFSNVSSTRHLTAALGNQTKLFEMLILDDEQLEELELTGQTGELKLDDIATMSVKELRAKLREARANANATERVIADKDAKINEMHRTLHKRVVSLTDWPEAFTGYLDQVAAARRSMEKAIADLDIIRRDAMLLDPQPGEEDGLEKAREALGIALVDALTRGDECLAKVRNIFEKTLGALVGE</sequence>
<proteinExistence type="predicted"/>
<feature type="coiled-coil region" evidence="1">
    <location>
        <begin position="153"/>
        <end position="180"/>
    </location>
</feature>
<dbReference type="AlphaFoldDB" id="A0A840G929"/>
<accession>A0A840G929</accession>
<evidence type="ECO:0008006" key="4">
    <source>
        <dbReference type="Google" id="ProtNLM"/>
    </source>
</evidence>
<comment type="caution">
    <text evidence="2">The sequence shown here is derived from an EMBL/GenBank/DDBJ whole genome shotgun (WGS) entry which is preliminary data.</text>
</comment>
<dbReference type="EMBL" id="JACIGE010000010">
    <property type="protein sequence ID" value="MBB4248356.1"/>
    <property type="molecule type" value="Genomic_DNA"/>
</dbReference>
<evidence type="ECO:0000313" key="3">
    <source>
        <dbReference type="Proteomes" id="UP000587070"/>
    </source>
</evidence>
<reference evidence="2 3" key="1">
    <citation type="submission" date="2020-08" db="EMBL/GenBank/DDBJ databases">
        <title>Genome sequencing of Purple Non-Sulfur Bacteria from various extreme environments.</title>
        <authorList>
            <person name="Mayer M."/>
        </authorList>
    </citation>
    <scope>NUCLEOTIDE SEQUENCE [LARGE SCALE GENOMIC DNA]</scope>
    <source>
        <strain evidence="2 3">2761</strain>
    </source>
</reference>
<protein>
    <recommendedName>
        <fullName evidence="4">DUF3102 domain-containing protein</fullName>
    </recommendedName>
</protein>
<dbReference type="Proteomes" id="UP000587070">
    <property type="component" value="Unassembled WGS sequence"/>
</dbReference>
<keyword evidence="3" id="KW-1185">Reference proteome</keyword>
<name>A0A840G929_RHOTE</name>
<keyword evidence="1" id="KW-0175">Coiled coil</keyword>
<evidence type="ECO:0000256" key="1">
    <source>
        <dbReference type="SAM" id="Coils"/>
    </source>
</evidence>
<gene>
    <name evidence="2" type="ORF">GGD90_002748</name>
</gene>
<organism evidence="2 3">
    <name type="scientific">Rhodocyclus tenuis</name>
    <name type="common">Rhodospirillum tenue</name>
    <dbReference type="NCBI Taxonomy" id="1066"/>
    <lineage>
        <taxon>Bacteria</taxon>
        <taxon>Pseudomonadati</taxon>
        <taxon>Pseudomonadota</taxon>
        <taxon>Betaproteobacteria</taxon>
        <taxon>Rhodocyclales</taxon>
        <taxon>Rhodocyclaceae</taxon>
        <taxon>Rhodocyclus</taxon>
    </lineage>
</organism>